<evidence type="ECO:0000313" key="3">
    <source>
        <dbReference type="Proteomes" id="UP000632222"/>
    </source>
</evidence>
<keyword evidence="3" id="KW-1185">Reference proteome</keyword>
<dbReference type="Proteomes" id="UP000632222">
    <property type="component" value="Unassembled WGS sequence"/>
</dbReference>
<proteinExistence type="predicted"/>
<dbReference type="Pfam" id="PF13620">
    <property type="entry name" value="CarboxypepD_reg"/>
    <property type="match status" value="1"/>
</dbReference>
<feature type="signal peptide" evidence="1">
    <location>
        <begin position="1"/>
        <end position="25"/>
    </location>
</feature>
<comment type="caution">
    <text evidence="2">The sequence shown here is derived from an EMBL/GenBank/DDBJ whole genome shotgun (WGS) entry which is preliminary data.</text>
</comment>
<evidence type="ECO:0008006" key="4">
    <source>
        <dbReference type="Google" id="ProtNLM"/>
    </source>
</evidence>
<dbReference type="SUPFAM" id="SSF49464">
    <property type="entry name" value="Carboxypeptidase regulatory domain-like"/>
    <property type="match status" value="1"/>
</dbReference>
<dbReference type="EMBL" id="BMOD01000003">
    <property type="protein sequence ID" value="GGJ28935.1"/>
    <property type="molecule type" value="Genomic_DNA"/>
</dbReference>
<sequence>MNHARPISNLMIALALFGLPLVAQAADNTKQQIKKGFVTGKVLNADGQPIPNAEVIADNTLYYNTNVIGYTNARGEYSLDVRQPLGTWNITARMRLKYEGTTVDVDLIPENEQLVAGNVGGVRNFVFRPANTTYGNLGIVNVRMALGFYAEPSQMKVILKPVGKLADGTTGKTREATLDNTGDGYIVKNVMYGTYEVTITLNGKPLYVRKAQSSGGQLKFTQKSFKGGFWKDFYALRPTMFLEISDDDCPDILQECQGQ</sequence>
<evidence type="ECO:0000256" key="1">
    <source>
        <dbReference type="SAM" id="SignalP"/>
    </source>
</evidence>
<dbReference type="Gene3D" id="2.60.40.1120">
    <property type="entry name" value="Carboxypeptidase-like, regulatory domain"/>
    <property type="match status" value="1"/>
</dbReference>
<dbReference type="InterPro" id="IPR008969">
    <property type="entry name" value="CarboxyPept-like_regulatory"/>
</dbReference>
<evidence type="ECO:0000313" key="2">
    <source>
        <dbReference type="EMBL" id="GGJ28935.1"/>
    </source>
</evidence>
<feature type="chain" id="PRO_5045204417" description="Carboxypeptidase regulatory-like domain-containing protein" evidence="1">
    <location>
        <begin position="26"/>
        <end position="259"/>
    </location>
</feature>
<accession>A0ABQ2CWY9</accession>
<dbReference type="RefSeq" id="WP_189001715.1">
    <property type="nucleotide sequence ID" value="NZ_BMOD01000003.1"/>
</dbReference>
<organism evidence="2 3">
    <name type="scientific">Deinococcus roseus</name>
    <dbReference type="NCBI Taxonomy" id="392414"/>
    <lineage>
        <taxon>Bacteria</taxon>
        <taxon>Thermotogati</taxon>
        <taxon>Deinococcota</taxon>
        <taxon>Deinococci</taxon>
        <taxon>Deinococcales</taxon>
        <taxon>Deinococcaceae</taxon>
        <taxon>Deinococcus</taxon>
    </lineage>
</organism>
<gene>
    <name evidence="2" type="ORF">GCM10008938_13780</name>
</gene>
<name>A0ABQ2CWY9_9DEIO</name>
<reference evidence="3" key="1">
    <citation type="journal article" date="2019" name="Int. J. Syst. Evol. Microbiol.">
        <title>The Global Catalogue of Microorganisms (GCM) 10K type strain sequencing project: providing services to taxonomists for standard genome sequencing and annotation.</title>
        <authorList>
            <consortium name="The Broad Institute Genomics Platform"/>
            <consortium name="The Broad Institute Genome Sequencing Center for Infectious Disease"/>
            <person name="Wu L."/>
            <person name="Ma J."/>
        </authorList>
    </citation>
    <scope>NUCLEOTIDE SEQUENCE [LARGE SCALE GENOMIC DNA]</scope>
    <source>
        <strain evidence="3">JCM 14370</strain>
    </source>
</reference>
<keyword evidence="1" id="KW-0732">Signal</keyword>
<protein>
    <recommendedName>
        <fullName evidence="4">Carboxypeptidase regulatory-like domain-containing protein</fullName>
    </recommendedName>
</protein>